<keyword evidence="8" id="KW-0963">Cytoplasm</keyword>
<comment type="caution">
    <text evidence="10">The sequence shown here is derived from an EMBL/GenBank/DDBJ whole genome shotgun (WGS) entry which is preliminary data.</text>
</comment>
<evidence type="ECO:0000313" key="10">
    <source>
        <dbReference type="EMBL" id="MBP2028196.1"/>
    </source>
</evidence>
<dbReference type="InterPro" id="IPR011994">
    <property type="entry name" value="Cytidylate_kinase_dom"/>
</dbReference>
<evidence type="ECO:0000256" key="3">
    <source>
        <dbReference type="ARBA" id="ARBA00022741"/>
    </source>
</evidence>
<dbReference type="NCBIfam" id="TIGR00017">
    <property type="entry name" value="cmk"/>
    <property type="match status" value="1"/>
</dbReference>
<comment type="similarity">
    <text evidence="1 8">Belongs to the cytidylate kinase family. Type 1 subfamily.</text>
</comment>
<dbReference type="EC" id="2.7.4.25" evidence="8"/>
<dbReference type="Pfam" id="PF02224">
    <property type="entry name" value="Cytidylate_kin"/>
    <property type="match status" value="1"/>
</dbReference>
<organism evidence="10 11">
    <name type="scientific">Acetoanaerobium pronyense</name>
    <dbReference type="NCBI Taxonomy" id="1482736"/>
    <lineage>
        <taxon>Bacteria</taxon>
        <taxon>Bacillati</taxon>
        <taxon>Bacillota</taxon>
        <taxon>Clostridia</taxon>
        <taxon>Peptostreptococcales</taxon>
        <taxon>Filifactoraceae</taxon>
        <taxon>Acetoanaerobium</taxon>
    </lineage>
</organism>
<evidence type="ECO:0000259" key="9">
    <source>
        <dbReference type="Pfam" id="PF02224"/>
    </source>
</evidence>
<accession>A0ABS4KK81</accession>
<evidence type="ECO:0000256" key="6">
    <source>
        <dbReference type="ARBA" id="ARBA00047615"/>
    </source>
</evidence>
<dbReference type="InterPro" id="IPR027417">
    <property type="entry name" value="P-loop_NTPase"/>
</dbReference>
<comment type="subcellular location">
    <subcellularLocation>
        <location evidence="8">Cytoplasm</location>
    </subcellularLocation>
</comment>
<evidence type="ECO:0000256" key="4">
    <source>
        <dbReference type="ARBA" id="ARBA00022777"/>
    </source>
</evidence>
<dbReference type="EMBL" id="JAGGLI010000023">
    <property type="protein sequence ID" value="MBP2028196.1"/>
    <property type="molecule type" value="Genomic_DNA"/>
</dbReference>
<dbReference type="InterPro" id="IPR003136">
    <property type="entry name" value="Cytidylate_kin"/>
</dbReference>
<evidence type="ECO:0000313" key="11">
    <source>
        <dbReference type="Proteomes" id="UP001314903"/>
    </source>
</evidence>
<evidence type="ECO:0000256" key="1">
    <source>
        <dbReference type="ARBA" id="ARBA00009427"/>
    </source>
</evidence>
<dbReference type="Gene3D" id="3.40.50.300">
    <property type="entry name" value="P-loop containing nucleotide triphosphate hydrolases"/>
    <property type="match status" value="1"/>
</dbReference>
<protein>
    <recommendedName>
        <fullName evidence="8">Cytidylate kinase</fullName>
        <shortName evidence="8">CK</shortName>
        <ecNumber evidence="8">2.7.4.25</ecNumber>
    </recommendedName>
    <alternativeName>
        <fullName evidence="8">Cytidine monophosphate kinase</fullName>
        <shortName evidence="8">CMP kinase</shortName>
    </alternativeName>
</protein>
<evidence type="ECO:0000256" key="7">
    <source>
        <dbReference type="ARBA" id="ARBA00048478"/>
    </source>
</evidence>
<evidence type="ECO:0000256" key="2">
    <source>
        <dbReference type="ARBA" id="ARBA00022679"/>
    </source>
</evidence>
<dbReference type="GO" id="GO:0016301">
    <property type="term" value="F:kinase activity"/>
    <property type="evidence" value="ECO:0007669"/>
    <property type="project" value="UniProtKB-KW"/>
</dbReference>
<gene>
    <name evidence="8" type="primary">cmk</name>
    <name evidence="10" type="ORF">J2Z35_001997</name>
</gene>
<comment type="catalytic activity">
    <reaction evidence="6 8">
        <text>dCMP + ATP = dCDP + ADP</text>
        <dbReference type="Rhea" id="RHEA:25094"/>
        <dbReference type="ChEBI" id="CHEBI:30616"/>
        <dbReference type="ChEBI" id="CHEBI:57566"/>
        <dbReference type="ChEBI" id="CHEBI:58593"/>
        <dbReference type="ChEBI" id="CHEBI:456216"/>
        <dbReference type="EC" id="2.7.4.25"/>
    </reaction>
</comment>
<keyword evidence="2 8" id="KW-0808">Transferase</keyword>
<feature type="domain" description="Cytidylate kinase" evidence="9">
    <location>
        <begin position="3"/>
        <end position="212"/>
    </location>
</feature>
<dbReference type="CDD" id="cd02020">
    <property type="entry name" value="CMPK"/>
    <property type="match status" value="1"/>
</dbReference>
<keyword evidence="5 8" id="KW-0067">ATP-binding</keyword>
<dbReference type="RefSeq" id="WP_245330843.1">
    <property type="nucleotide sequence ID" value="NZ_JAGGLI010000023.1"/>
</dbReference>
<reference evidence="10 11" key="1">
    <citation type="submission" date="2021-03" db="EMBL/GenBank/DDBJ databases">
        <title>Genomic Encyclopedia of Type Strains, Phase IV (KMG-IV): sequencing the most valuable type-strain genomes for metagenomic binning, comparative biology and taxonomic classification.</title>
        <authorList>
            <person name="Goeker M."/>
        </authorList>
    </citation>
    <scope>NUCLEOTIDE SEQUENCE [LARGE SCALE GENOMIC DNA]</scope>
    <source>
        <strain evidence="10 11">DSM 27512</strain>
    </source>
</reference>
<name>A0ABS4KK81_9FIRM</name>
<feature type="binding site" evidence="8">
    <location>
        <begin position="7"/>
        <end position="15"/>
    </location>
    <ligand>
        <name>ATP</name>
        <dbReference type="ChEBI" id="CHEBI:30616"/>
    </ligand>
</feature>
<keyword evidence="11" id="KW-1185">Reference proteome</keyword>
<dbReference type="SUPFAM" id="SSF52540">
    <property type="entry name" value="P-loop containing nucleoside triphosphate hydrolases"/>
    <property type="match status" value="1"/>
</dbReference>
<sequence length="214" mass="24011">MIIAIDGPAGAGKSTIAKKIAEIINIEYIDTGAMYRAVSYKLLNKGINTSDFQDVVKCLLETEIDFRNNHIYLDSKDVSDLIRTSEVTSLVSEVSAIKEVRDKLVYLQRKIGERKSAILDGRDIGTVVFPNADFKFFLTARPDVRALRRYEEIKDKAEKVSLEEITKSIIERDLKDTSREISPLKKADDAIEIDTSDKGIEEVVSEIIRIVKGA</sequence>
<comment type="catalytic activity">
    <reaction evidence="7 8">
        <text>CMP + ATP = CDP + ADP</text>
        <dbReference type="Rhea" id="RHEA:11600"/>
        <dbReference type="ChEBI" id="CHEBI:30616"/>
        <dbReference type="ChEBI" id="CHEBI:58069"/>
        <dbReference type="ChEBI" id="CHEBI:60377"/>
        <dbReference type="ChEBI" id="CHEBI:456216"/>
        <dbReference type="EC" id="2.7.4.25"/>
    </reaction>
</comment>
<dbReference type="HAMAP" id="MF_00238">
    <property type="entry name" value="Cytidyl_kinase_type1"/>
    <property type="match status" value="1"/>
</dbReference>
<dbReference type="PANTHER" id="PTHR21299">
    <property type="entry name" value="CYTIDYLATE KINASE/PANTOATE-BETA-ALANINE LIGASE"/>
    <property type="match status" value="1"/>
</dbReference>
<evidence type="ECO:0000256" key="5">
    <source>
        <dbReference type="ARBA" id="ARBA00022840"/>
    </source>
</evidence>
<dbReference type="Proteomes" id="UP001314903">
    <property type="component" value="Unassembled WGS sequence"/>
</dbReference>
<dbReference type="PANTHER" id="PTHR21299:SF2">
    <property type="entry name" value="CYTIDYLATE KINASE"/>
    <property type="match status" value="1"/>
</dbReference>
<evidence type="ECO:0000256" key="8">
    <source>
        <dbReference type="HAMAP-Rule" id="MF_00238"/>
    </source>
</evidence>
<keyword evidence="4 8" id="KW-0418">Kinase</keyword>
<proteinExistence type="inferred from homology"/>
<keyword evidence="3 8" id="KW-0547">Nucleotide-binding</keyword>